<evidence type="ECO:0000313" key="2">
    <source>
        <dbReference type="EMBL" id="MFD2037554.1"/>
    </source>
</evidence>
<dbReference type="EMBL" id="JBHUHR010000050">
    <property type="protein sequence ID" value="MFD2037554.1"/>
    <property type="molecule type" value="Genomic_DNA"/>
</dbReference>
<dbReference type="Proteomes" id="UP001597361">
    <property type="component" value="Unassembled WGS sequence"/>
</dbReference>
<proteinExistence type="predicted"/>
<dbReference type="RefSeq" id="WP_376889529.1">
    <property type="nucleotide sequence ID" value="NZ_JBHUHR010000050.1"/>
</dbReference>
<dbReference type="InterPro" id="IPR007421">
    <property type="entry name" value="Schlafen_AlbA_2_dom"/>
</dbReference>
<protein>
    <submittedName>
        <fullName evidence="2">Helix-turn-helix domain-containing protein</fullName>
    </submittedName>
</protein>
<comment type="caution">
    <text evidence="2">The sequence shown here is derived from an EMBL/GenBank/DDBJ whole genome shotgun (WGS) entry which is preliminary data.</text>
</comment>
<accession>A0ABW4VS90</accession>
<dbReference type="InterPro" id="IPR038461">
    <property type="entry name" value="Schlafen_AlbA_2_dom_sf"/>
</dbReference>
<organism evidence="2 3">
    <name type="scientific">Belliella marina</name>
    <dbReference type="NCBI Taxonomy" id="1644146"/>
    <lineage>
        <taxon>Bacteria</taxon>
        <taxon>Pseudomonadati</taxon>
        <taxon>Bacteroidota</taxon>
        <taxon>Cytophagia</taxon>
        <taxon>Cytophagales</taxon>
        <taxon>Cyclobacteriaceae</taxon>
        <taxon>Belliella</taxon>
    </lineage>
</organism>
<dbReference type="Pfam" id="PF04326">
    <property type="entry name" value="SLFN_AlbA_2"/>
    <property type="match status" value="1"/>
</dbReference>
<evidence type="ECO:0000313" key="3">
    <source>
        <dbReference type="Proteomes" id="UP001597361"/>
    </source>
</evidence>
<sequence length="406" mass="47629">MYELIDLILYENENSKLDFKKEEYKKERFVSFLKDVLSMANSHIKQDRYIIIGLKPKSTEDRGITGIEGELTDSSTYQQLIFENIEPEISIDYFSYIFENKQLGVFKIYNCSNRPYLMKKDYGTGNYKLLKGEGYIRKGSHQTRLTRADYDKIIIEKTDEKYFTDEIDINFITDKGKNQIELISFEDIKRPSQIKKEKIQQILDKRKEVEEQNQRMGFPNIEPINHSMHLLHAVITNSGVPYENRSTDELKKNLEKIEETYFEHDLYEVFEKKSHKCNITIFNYGNKYIEKASAILKVPKIDGLIVVKEIYRDPTNNIGIVDGLNYPEIIEDDDCYIVKDDIGDVKHQLEQEAFSIPIRIFASQQISLDTLEFKFELYAKNIKTNIRKNLEIKITNGNRGKGESHP</sequence>
<evidence type="ECO:0000259" key="1">
    <source>
        <dbReference type="Pfam" id="PF04326"/>
    </source>
</evidence>
<dbReference type="Gene3D" id="3.30.950.30">
    <property type="entry name" value="Schlafen, AAA domain"/>
    <property type="match status" value="1"/>
</dbReference>
<gene>
    <name evidence="2" type="ORF">ACFSKL_22360</name>
</gene>
<name>A0ABW4VS90_9BACT</name>
<keyword evidence="3" id="KW-1185">Reference proteome</keyword>
<feature type="domain" description="Schlafen AlbA-2" evidence="1">
    <location>
        <begin position="13"/>
        <end position="145"/>
    </location>
</feature>
<reference evidence="3" key="1">
    <citation type="journal article" date="2019" name="Int. J. Syst. Evol. Microbiol.">
        <title>The Global Catalogue of Microorganisms (GCM) 10K type strain sequencing project: providing services to taxonomists for standard genome sequencing and annotation.</title>
        <authorList>
            <consortium name="The Broad Institute Genomics Platform"/>
            <consortium name="The Broad Institute Genome Sequencing Center for Infectious Disease"/>
            <person name="Wu L."/>
            <person name="Ma J."/>
        </authorList>
    </citation>
    <scope>NUCLEOTIDE SEQUENCE [LARGE SCALE GENOMIC DNA]</scope>
    <source>
        <strain evidence="3">CGMCC 1.15180</strain>
    </source>
</reference>